<protein>
    <submittedName>
        <fullName evidence="1">Uncharacterized protein</fullName>
    </submittedName>
</protein>
<comment type="caution">
    <text evidence="1">The sequence shown here is derived from an EMBL/GenBank/DDBJ whole genome shotgun (WGS) entry which is preliminary data.</text>
</comment>
<accession>A0A8H3HPS4</accession>
<dbReference type="AlphaFoldDB" id="A0A8H3HPS4"/>
<name>A0A8H3HPS4_9AGAM</name>
<evidence type="ECO:0000313" key="2">
    <source>
        <dbReference type="Proteomes" id="UP000663843"/>
    </source>
</evidence>
<reference evidence="1" key="1">
    <citation type="submission" date="2021-01" db="EMBL/GenBank/DDBJ databases">
        <authorList>
            <person name="Kaushik A."/>
        </authorList>
    </citation>
    <scope>NUCLEOTIDE SEQUENCE</scope>
    <source>
        <strain evidence="1">AG2-2IIIB</strain>
    </source>
</reference>
<evidence type="ECO:0000313" key="1">
    <source>
        <dbReference type="EMBL" id="CAE6531704.1"/>
    </source>
</evidence>
<proteinExistence type="predicted"/>
<dbReference type="EMBL" id="CAJMWT010008221">
    <property type="protein sequence ID" value="CAE6531704.1"/>
    <property type="molecule type" value="Genomic_DNA"/>
</dbReference>
<dbReference type="Proteomes" id="UP000663843">
    <property type="component" value="Unassembled WGS sequence"/>
</dbReference>
<sequence length="141" mass="14152">MQSSAPGDITPKLKALTAQLGTFQPSVPTEPTTTSQLAVQAASIASYVANQGMNVGPGALGGDVQSALKEFLEVIGRCVPGADKETSRTMSVPVQVFLKNNLGGALAVLSEADRNPVAVEATVDGLGIGSSLGGASVSVEL</sequence>
<gene>
    <name evidence="1" type="ORF">RDB_LOCUS179516</name>
</gene>
<organism evidence="1 2">
    <name type="scientific">Rhizoctonia solani</name>
    <dbReference type="NCBI Taxonomy" id="456999"/>
    <lineage>
        <taxon>Eukaryota</taxon>
        <taxon>Fungi</taxon>
        <taxon>Dikarya</taxon>
        <taxon>Basidiomycota</taxon>
        <taxon>Agaricomycotina</taxon>
        <taxon>Agaricomycetes</taxon>
        <taxon>Cantharellales</taxon>
        <taxon>Ceratobasidiaceae</taxon>
        <taxon>Rhizoctonia</taxon>
    </lineage>
</organism>